<dbReference type="GeneID" id="81444746"/>
<name>A0A9W9R815_9EURO</name>
<keyword evidence="3" id="KW-1185">Reference proteome</keyword>
<comment type="caution">
    <text evidence="2">The sequence shown here is derived from an EMBL/GenBank/DDBJ whole genome shotgun (WGS) entry which is preliminary data.</text>
</comment>
<dbReference type="EMBL" id="JAPZBS010000010">
    <property type="protein sequence ID" value="KAJ5355442.1"/>
    <property type="molecule type" value="Genomic_DNA"/>
</dbReference>
<dbReference type="AlphaFoldDB" id="A0A9W9R815"/>
<proteinExistence type="predicted"/>
<sequence>MNVDLNPNVTSSNSLMGITPPPLLFHPIAFPSNVNGYQGSSVTAEHIRSSAHPSQGNPSQASAFENTLENGFPSGLPRGHVCPANQAHRESQEVQLSNETDPLYKCGWTREEHSHLSGLVQVPSLREKV</sequence>
<dbReference type="Proteomes" id="UP001147782">
    <property type="component" value="Unassembled WGS sequence"/>
</dbReference>
<evidence type="ECO:0000256" key="1">
    <source>
        <dbReference type="SAM" id="MobiDB-lite"/>
    </source>
</evidence>
<accession>A0A9W9R815</accession>
<reference evidence="2" key="2">
    <citation type="journal article" date="2023" name="IMA Fungus">
        <title>Comparative genomic study of the Penicillium genus elucidates a diverse pangenome and 15 lateral gene transfer events.</title>
        <authorList>
            <person name="Petersen C."/>
            <person name="Sorensen T."/>
            <person name="Nielsen M.R."/>
            <person name="Sondergaard T.E."/>
            <person name="Sorensen J.L."/>
            <person name="Fitzpatrick D.A."/>
            <person name="Frisvad J.C."/>
            <person name="Nielsen K.L."/>
        </authorList>
    </citation>
    <scope>NUCLEOTIDE SEQUENCE</scope>
    <source>
        <strain evidence="2">IBT 29864</strain>
    </source>
</reference>
<feature type="region of interest" description="Disordered" evidence="1">
    <location>
        <begin position="44"/>
        <end position="78"/>
    </location>
</feature>
<reference evidence="2" key="1">
    <citation type="submission" date="2022-11" db="EMBL/GenBank/DDBJ databases">
        <authorList>
            <person name="Petersen C."/>
        </authorList>
    </citation>
    <scope>NUCLEOTIDE SEQUENCE</scope>
    <source>
        <strain evidence="2">IBT 29864</strain>
    </source>
</reference>
<organism evidence="2 3">
    <name type="scientific">Penicillium cataractarum</name>
    <dbReference type="NCBI Taxonomy" id="2100454"/>
    <lineage>
        <taxon>Eukaryota</taxon>
        <taxon>Fungi</taxon>
        <taxon>Dikarya</taxon>
        <taxon>Ascomycota</taxon>
        <taxon>Pezizomycotina</taxon>
        <taxon>Eurotiomycetes</taxon>
        <taxon>Eurotiomycetidae</taxon>
        <taxon>Eurotiales</taxon>
        <taxon>Aspergillaceae</taxon>
        <taxon>Penicillium</taxon>
    </lineage>
</organism>
<evidence type="ECO:0000313" key="2">
    <source>
        <dbReference type="EMBL" id="KAJ5355442.1"/>
    </source>
</evidence>
<protein>
    <submittedName>
        <fullName evidence="2">Uncharacterized protein</fullName>
    </submittedName>
</protein>
<dbReference type="RefSeq" id="XP_056549465.1">
    <property type="nucleotide sequence ID" value="XM_056705567.1"/>
</dbReference>
<gene>
    <name evidence="2" type="ORF">N7496_012654</name>
</gene>
<evidence type="ECO:0000313" key="3">
    <source>
        <dbReference type="Proteomes" id="UP001147782"/>
    </source>
</evidence>
<feature type="compositionally biased region" description="Polar residues" evidence="1">
    <location>
        <begin position="51"/>
        <end position="69"/>
    </location>
</feature>